<feature type="domain" description="DUF6036" evidence="1">
    <location>
        <begin position="11"/>
        <end position="153"/>
    </location>
</feature>
<dbReference type="EMBL" id="MEUG01000001">
    <property type="protein sequence ID" value="OGC27505.1"/>
    <property type="molecule type" value="Genomic_DNA"/>
</dbReference>
<proteinExistence type="predicted"/>
<name>A0A1F4T3X7_UNCSA</name>
<dbReference type="InterPro" id="IPR045792">
    <property type="entry name" value="DUF6036"/>
</dbReference>
<accession>A0A1F4T3X7</accession>
<gene>
    <name evidence="2" type="ORF">A3K49_00545</name>
</gene>
<protein>
    <recommendedName>
        <fullName evidence="1">DUF6036 domain-containing protein</fullName>
    </recommendedName>
</protein>
<dbReference type="Gene3D" id="3.30.460.40">
    <property type="match status" value="1"/>
</dbReference>
<dbReference type="Pfam" id="PF19502">
    <property type="entry name" value="DUF6036"/>
    <property type="match status" value="1"/>
</dbReference>
<comment type="caution">
    <text evidence="2">The sequence shown here is derived from an EMBL/GenBank/DDBJ whole genome shotgun (WGS) entry which is preliminary data.</text>
</comment>
<evidence type="ECO:0000313" key="2">
    <source>
        <dbReference type="EMBL" id="OGC27505.1"/>
    </source>
</evidence>
<dbReference type="AlphaFoldDB" id="A0A1F4T3X7"/>
<organism evidence="2 3">
    <name type="scientific">candidate division WOR-1 bacterium RIFOXYC12_FULL_54_18</name>
    <dbReference type="NCBI Taxonomy" id="1802584"/>
    <lineage>
        <taxon>Bacteria</taxon>
        <taxon>Bacillati</taxon>
        <taxon>Saganbacteria</taxon>
    </lineage>
</organism>
<evidence type="ECO:0000259" key="1">
    <source>
        <dbReference type="Pfam" id="PF19502"/>
    </source>
</evidence>
<dbReference type="InterPro" id="IPR043519">
    <property type="entry name" value="NT_sf"/>
</dbReference>
<reference evidence="2 3" key="1">
    <citation type="journal article" date="2016" name="Nat. Commun.">
        <title>Thousands of microbial genomes shed light on interconnected biogeochemical processes in an aquifer system.</title>
        <authorList>
            <person name="Anantharaman K."/>
            <person name="Brown C.T."/>
            <person name="Hug L.A."/>
            <person name="Sharon I."/>
            <person name="Castelle C.J."/>
            <person name="Probst A.J."/>
            <person name="Thomas B.C."/>
            <person name="Singh A."/>
            <person name="Wilkins M.J."/>
            <person name="Karaoz U."/>
            <person name="Brodie E.L."/>
            <person name="Williams K.H."/>
            <person name="Hubbard S.S."/>
            <person name="Banfield J.F."/>
        </authorList>
    </citation>
    <scope>NUCLEOTIDE SEQUENCE [LARGE SCALE GENOMIC DNA]</scope>
</reference>
<evidence type="ECO:0000313" key="3">
    <source>
        <dbReference type="Proteomes" id="UP000178602"/>
    </source>
</evidence>
<sequence>MYYAEVFEALNREKVKYLVVGGVAVVLHSVMRLTADLDLMVDLKKENLLSFIKVLSSLGYMPKLPVEAIDFADPLKRKTWIKEKNMKVFSFIHSQQAYKIIDVFADEPISFADAYNRKQVVRAGELPIDVISLADLIILKKLSAREQDLADIKMLEALQDND</sequence>
<dbReference type="SUPFAM" id="SSF81301">
    <property type="entry name" value="Nucleotidyltransferase"/>
    <property type="match status" value="1"/>
</dbReference>
<dbReference type="Proteomes" id="UP000178602">
    <property type="component" value="Unassembled WGS sequence"/>
</dbReference>